<dbReference type="GO" id="GO:0005886">
    <property type="term" value="C:plasma membrane"/>
    <property type="evidence" value="ECO:0007669"/>
    <property type="project" value="UniProtKB-SubCell"/>
</dbReference>
<evidence type="ECO:0000256" key="8">
    <source>
        <dbReference type="ARBA" id="ARBA00022723"/>
    </source>
</evidence>
<protein>
    <recommendedName>
        <fullName evidence="4 14">Protoporphyrinogen IX oxidase</fullName>
        <shortName evidence="14">PPO</shortName>
        <ecNumber evidence="14 15">1.3.99.-</ecNumber>
    </recommendedName>
</protein>
<evidence type="ECO:0000256" key="15">
    <source>
        <dbReference type="PIRNR" id="PIRNR004638"/>
    </source>
</evidence>
<dbReference type="Proteomes" id="UP000231019">
    <property type="component" value="Unassembled WGS sequence"/>
</dbReference>
<evidence type="ECO:0000256" key="7">
    <source>
        <dbReference type="ARBA" id="ARBA00022692"/>
    </source>
</evidence>
<dbReference type="PANTHER" id="PTHR40255">
    <property type="entry name" value="UPF0093 MEMBRANE PROTEIN SLR1790"/>
    <property type="match status" value="1"/>
</dbReference>
<evidence type="ECO:0000256" key="13">
    <source>
        <dbReference type="ARBA" id="ARBA00048390"/>
    </source>
</evidence>
<keyword evidence="7 14" id="KW-0812">Transmembrane</keyword>
<evidence type="ECO:0000256" key="11">
    <source>
        <dbReference type="ARBA" id="ARBA00023004"/>
    </source>
</evidence>
<comment type="similarity">
    <text evidence="3 14 15">Belongs to the HemJ family.</text>
</comment>
<keyword evidence="12 14" id="KW-0472">Membrane</keyword>
<feature type="transmembrane region" description="Helical" evidence="14">
    <location>
        <begin position="123"/>
        <end position="141"/>
    </location>
</feature>
<dbReference type="GO" id="GO:0070818">
    <property type="term" value="F:protoporphyrinogen oxidase activity"/>
    <property type="evidence" value="ECO:0007669"/>
    <property type="project" value="UniProtKB-UniRule"/>
</dbReference>
<dbReference type="GO" id="GO:0046872">
    <property type="term" value="F:metal ion binding"/>
    <property type="evidence" value="ECO:0007669"/>
    <property type="project" value="UniProtKB-UniRule"/>
</dbReference>
<keyword evidence="6 14" id="KW-0349">Heme</keyword>
<feature type="transmembrane region" description="Helical" evidence="14">
    <location>
        <begin position="84"/>
        <end position="102"/>
    </location>
</feature>
<comment type="subunit">
    <text evidence="14">Homodimer.</text>
</comment>
<dbReference type="Pfam" id="PF03653">
    <property type="entry name" value="UPF0093"/>
    <property type="match status" value="1"/>
</dbReference>
<comment type="function">
    <text evidence="14 15">Catalyzes the oxidation of protoporphyrinogen IX to protoporphyrin IX.</text>
</comment>
<dbReference type="GO" id="GO:0006782">
    <property type="term" value="P:protoporphyrinogen IX biosynthetic process"/>
    <property type="evidence" value="ECO:0007669"/>
    <property type="project" value="UniProtKB-UniRule"/>
</dbReference>
<evidence type="ECO:0000256" key="10">
    <source>
        <dbReference type="ARBA" id="ARBA00023002"/>
    </source>
</evidence>
<name>A0A2M7G8M2_9BACT</name>
<evidence type="ECO:0000313" key="16">
    <source>
        <dbReference type="EMBL" id="PIW18447.1"/>
    </source>
</evidence>
<keyword evidence="8 14" id="KW-0479">Metal-binding</keyword>
<feature type="transmembrane region" description="Helical" evidence="14">
    <location>
        <begin position="52"/>
        <end position="72"/>
    </location>
</feature>
<evidence type="ECO:0000256" key="14">
    <source>
        <dbReference type="HAMAP-Rule" id="MF_02239"/>
    </source>
</evidence>
<feature type="binding site" description="axial binding residue" evidence="14">
    <location>
        <position position="12"/>
    </location>
    <ligand>
        <name>heme</name>
        <dbReference type="ChEBI" id="CHEBI:30413"/>
    </ligand>
    <ligandPart>
        <name>Fe</name>
        <dbReference type="ChEBI" id="CHEBI:18248"/>
    </ligandPart>
</feature>
<keyword evidence="11 14" id="KW-0408">Iron</keyword>
<dbReference type="EC" id="1.3.99.-" evidence="14 15"/>
<feature type="transmembrane region" description="Helical" evidence="14">
    <location>
        <begin position="6"/>
        <end position="31"/>
    </location>
</feature>
<evidence type="ECO:0000256" key="9">
    <source>
        <dbReference type="ARBA" id="ARBA00022989"/>
    </source>
</evidence>
<organism evidence="16 17">
    <name type="scientific">bacterium (Candidatus Blackallbacteria) CG17_big_fil_post_rev_8_21_14_2_50_48_46</name>
    <dbReference type="NCBI Taxonomy" id="2014261"/>
    <lineage>
        <taxon>Bacteria</taxon>
        <taxon>Candidatus Blackallbacteria</taxon>
    </lineage>
</organism>
<comment type="subcellular location">
    <subcellularLocation>
        <location evidence="1 14">Cell membrane</location>
        <topology evidence="1 14">Multi-pass membrane protein</topology>
    </subcellularLocation>
</comment>
<evidence type="ECO:0000256" key="5">
    <source>
        <dbReference type="ARBA" id="ARBA00022475"/>
    </source>
</evidence>
<evidence type="ECO:0000256" key="12">
    <source>
        <dbReference type="ARBA" id="ARBA00023136"/>
    </source>
</evidence>
<feature type="binding site" description="axial binding residue" evidence="14">
    <location>
        <position position="88"/>
    </location>
    <ligand>
        <name>heme</name>
        <dbReference type="ChEBI" id="CHEBI:30413"/>
    </ligand>
    <ligandPart>
        <name>Fe</name>
        <dbReference type="ChEBI" id="CHEBI:18248"/>
    </ligandPart>
</feature>
<dbReference type="NCBIfam" id="TIGR00701">
    <property type="entry name" value="protoporphyrinogen oxidase HemJ"/>
    <property type="match status" value="1"/>
</dbReference>
<sequence length="144" mass="16517">MSQLYLWLKALHLIAVVAWFAGLFYIFRLYVYHIEASSDEVKKTLEVMERKLLRIIMNPAMIAVLLLGSGLIAVRWPEIMKSGWFHAKLLFVTLLFGYHHYAGVVRKQLAAGTCKLTSKQARLINEIPTLCLFVIIILVVIKPF</sequence>
<comment type="pathway">
    <text evidence="2 14 15">Porphyrin-containing compound metabolism; protoporphyrin-IX biosynthesis; protoporphyrin-IX from protoporphyrinogen-IX: step 1/1.</text>
</comment>
<dbReference type="EMBL" id="PFFQ01000012">
    <property type="protein sequence ID" value="PIW18447.1"/>
    <property type="molecule type" value="Genomic_DNA"/>
</dbReference>
<evidence type="ECO:0000256" key="6">
    <source>
        <dbReference type="ARBA" id="ARBA00022617"/>
    </source>
</evidence>
<evidence type="ECO:0000256" key="4">
    <source>
        <dbReference type="ARBA" id="ARBA00017504"/>
    </source>
</evidence>
<dbReference type="HAMAP" id="MF_02239">
    <property type="entry name" value="HemJ"/>
    <property type="match status" value="1"/>
</dbReference>
<dbReference type="PANTHER" id="PTHR40255:SF1">
    <property type="entry name" value="PROTOPORPHYRINOGEN IX OXIDASE"/>
    <property type="match status" value="1"/>
</dbReference>
<reference evidence="16 17" key="1">
    <citation type="submission" date="2017-09" db="EMBL/GenBank/DDBJ databases">
        <title>Depth-based differentiation of microbial function through sediment-hosted aquifers and enrichment of novel symbionts in the deep terrestrial subsurface.</title>
        <authorList>
            <person name="Probst A.J."/>
            <person name="Ladd B."/>
            <person name="Jarett J.K."/>
            <person name="Geller-Mcgrath D.E."/>
            <person name="Sieber C.M."/>
            <person name="Emerson J.B."/>
            <person name="Anantharaman K."/>
            <person name="Thomas B.C."/>
            <person name="Malmstrom R."/>
            <person name="Stieglmeier M."/>
            <person name="Klingl A."/>
            <person name="Woyke T."/>
            <person name="Ryan C.M."/>
            <person name="Banfield J.F."/>
        </authorList>
    </citation>
    <scope>NUCLEOTIDE SEQUENCE [LARGE SCALE GENOMIC DNA]</scope>
    <source>
        <strain evidence="16">CG17_big_fil_post_rev_8_21_14_2_50_48_46</strain>
    </source>
</reference>
<keyword evidence="9 14" id="KW-1133">Transmembrane helix</keyword>
<dbReference type="PIRSF" id="PIRSF004638">
    <property type="entry name" value="UCP004638"/>
    <property type="match status" value="1"/>
</dbReference>
<keyword evidence="10 14" id="KW-0560">Oxidoreductase</keyword>
<evidence type="ECO:0000256" key="1">
    <source>
        <dbReference type="ARBA" id="ARBA00004651"/>
    </source>
</evidence>
<dbReference type="UniPathway" id="UPA00251">
    <property type="reaction ID" value="UER00324"/>
</dbReference>
<keyword evidence="5 14" id="KW-1003">Cell membrane</keyword>
<comment type="cofactor">
    <cofactor evidence="14 15">
        <name>heme b</name>
        <dbReference type="ChEBI" id="CHEBI:60344"/>
    </cofactor>
    <text evidence="14 15">Binds 1 heme b (iron(II)-protoporphyrin IX) group per subunit.</text>
</comment>
<dbReference type="AlphaFoldDB" id="A0A2M7G8M2"/>
<proteinExistence type="inferred from homology"/>
<evidence type="ECO:0000256" key="2">
    <source>
        <dbReference type="ARBA" id="ARBA00005073"/>
    </source>
</evidence>
<comment type="catalytic activity">
    <reaction evidence="13 14 15">
        <text>protoporphyrinogen IX + 3 A = protoporphyrin IX + 3 AH2</text>
        <dbReference type="Rhea" id="RHEA:62000"/>
        <dbReference type="ChEBI" id="CHEBI:13193"/>
        <dbReference type="ChEBI" id="CHEBI:17499"/>
        <dbReference type="ChEBI" id="CHEBI:57306"/>
        <dbReference type="ChEBI" id="CHEBI:57307"/>
    </reaction>
</comment>
<dbReference type="InterPro" id="IPR005265">
    <property type="entry name" value="HemJ-like"/>
</dbReference>
<evidence type="ECO:0000313" key="17">
    <source>
        <dbReference type="Proteomes" id="UP000231019"/>
    </source>
</evidence>
<evidence type="ECO:0000256" key="3">
    <source>
        <dbReference type="ARBA" id="ARBA00006501"/>
    </source>
</evidence>
<accession>A0A2M7G8M2</accession>
<comment type="caution">
    <text evidence="16">The sequence shown here is derived from an EMBL/GenBank/DDBJ whole genome shotgun (WGS) entry which is preliminary data.</text>
</comment>
<gene>
    <name evidence="16" type="ORF">COW36_03920</name>
</gene>